<evidence type="ECO:0000256" key="1">
    <source>
        <dbReference type="SAM" id="MobiDB-lite"/>
    </source>
</evidence>
<name>W8U369_PEPAC</name>
<organism evidence="2 3">
    <name type="scientific">Peptoclostridium acidaminophilum DSM 3953</name>
    <dbReference type="NCBI Taxonomy" id="1286171"/>
    <lineage>
        <taxon>Bacteria</taxon>
        <taxon>Bacillati</taxon>
        <taxon>Bacillota</taxon>
        <taxon>Clostridia</taxon>
        <taxon>Peptostreptococcales</taxon>
        <taxon>Peptoclostridiaceae</taxon>
        <taxon>Peptoclostridium</taxon>
    </lineage>
</organism>
<evidence type="ECO:0000313" key="2">
    <source>
        <dbReference type="EMBL" id="AHM55446.1"/>
    </source>
</evidence>
<dbReference type="PATRIC" id="fig|1286171.3.peg.79"/>
<dbReference type="KEGG" id="eac:EAL2_c01090"/>
<gene>
    <name evidence="2" type="ORF">EAL2_c01090</name>
</gene>
<reference evidence="2 3" key="1">
    <citation type="journal article" date="2014" name="Genome Announc.">
        <title>Complete Genome Sequence of Amino Acid-Utilizing Eubacterium acidaminophilum al-2 (DSM 3953).</title>
        <authorList>
            <person name="Poehlein A."/>
            <person name="Andreesen J.R."/>
            <person name="Daniel R."/>
        </authorList>
    </citation>
    <scope>NUCLEOTIDE SEQUENCE [LARGE SCALE GENOMIC DNA]</scope>
    <source>
        <strain evidence="2 3">DSM 3953</strain>
    </source>
</reference>
<feature type="compositionally biased region" description="Basic and acidic residues" evidence="1">
    <location>
        <begin position="26"/>
        <end position="37"/>
    </location>
</feature>
<evidence type="ECO:0000313" key="3">
    <source>
        <dbReference type="Proteomes" id="UP000019591"/>
    </source>
</evidence>
<sequence length="37" mass="4235">MLTKNMKAGIVIHVVPRGSKTKRRAANKEIKRNEKKC</sequence>
<dbReference type="HOGENOM" id="CLU_3343785_0_0_9"/>
<proteinExistence type="predicted"/>
<protein>
    <submittedName>
        <fullName evidence="2">Uncharacterized protein</fullName>
    </submittedName>
</protein>
<dbReference type="STRING" id="1286171.EAL2_c01090"/>
<accession>W8U369</accession>
<keyword evidence="3" id="KW-1185">Reference proteome</keyword>
<feature type="region of interest" description="Disordered" evidence="1">
    <location>
        <begin position="18"/>
        <end position="37"/>
    </location>
</feature>
<dbReference type="EMBL" id="CP007452">
    <property type="protein sequence ID" value="AHM55446.1"/>
    <property type="molecule type" value="Genomic_DNA"/>
</dbReference>
<dbReference type="AlphaFoldDB" id="W8U369"/>
<dbReference type="Proteomes" id="UP000019591">
    <property type="component" value="Chromosome"/>
</dbReference>